<evidence type="ECO:0000256" key="6">
    <source>
        <dbReference type="PIRSR" id="PIRSR037217-1"/>
    </source>
</evidence>
<evidence type="ECO:0000256" key="7">
    <source>
        <dbReference type="PIRSR" id="PIRSR037217-2"/>
    </source>
</evidence>
<dbReference type="SUPFAM" id="SSF53187">
    <property type="entry name" value="Zn-dependent exopeptidases"/>
    <property type="match status" value="1"/>
</dbReference>
<dbReference type="PROSITE" id="PS00759">
    <property type="entry name" value="ARGE_DAPE_CPG2_2"/>
    <property type="match status" value="1"/>
</dbReference>
<evidence type="ECO:0000256" key="1">
    <source>
        <dbReference type="ARBA" id="ARBA00006247"/>
    </source>
</evidence>
<dbReference type="SUPFAM" id="SSF55031">
    <property type="entry name" value="Bacterial exopeptidase dimerisation domain"/>
    <property type="match status" value="1"/>
</dbReference>
<feature type="binding site" evidence="7">
    <location>
        <position position="180"/>
    </location>
    <ligand>
        <name>Zn(2+)</name>
        <dbReference type="ChEBI" id="CHEBI:29105"/>
        <label>2</label>
    </ligand>
</feature>
<dbReference type="InterPro" id="IPR002933">
    <property type="entry name" value="Peptidase_M20"/>
</dbReference>
<dbReference type="Pfam" id="PF07687">
    <property type="entry name" value="M20_dimer"/>
    <property type="match status" value="1"/>
</dbReference>
<gene>
    <name evidence="9" type="ORF">HK100_004751</name>
</gene>
<feature type="binding site" evidence="7">
    <location>
        <position position="217"/>
    </location>
    <ligand>
        <name>Zn(2+)</name>
        <dbReference type="ChEBI" id="CHEBI:29105"/>
        <label>1</label>
    </ligand>
</feature>
<keyword evidence="4" id="KW-0378">Hydrolase</keyword>
<proteinExistence type="inferred from homology"/>
<dbReference type="InterPro" id="IPR011650">
    <property type="entry name" value="Peptidase_M20_dimer"/>
</dbReference>
<dbReference type="GO" id="GO:0046872">
    <property type="term" value="F:metal ion binding"/>
    <property type="evidence" value="ECO:0007669"/>
    <property type="project" value="UniProtKB-KW"/>
</dbReference>
<evidence type="ECO:0000256" key="4">
    <source>
        <dbReference type="ARBA" id="ARBA00022801"/>
    </source>
</evidence>
<keyword evidence="3 7" id="KW-0479">Metal-binding</keyword>
<evidence type="ECO:0000259" key="8">
    <source>
        <dbReference type="Pfam" id="PF07687"/>
    </source>
</evidence>
<name>A0AAD5T9T8_9FUNG</name>
<feature type="binding site" evidence="7">
    <location>
        <position position="281"/>
    </location>
    <ligand>
        <name>Zn(2+)</name>
        <dbReference type="ChEBI" id="CHEBI:29105"/>
        <label>2</label>
    </ligand>
</feature>
<dbReference type="AlphaFoldDB" id="A0AAD5T9T8"/>
<protein>
    <recommendedName>
        <fullName evidence="8">Peptidase M20 dimerisation domain-containing protein</fullName>
    </recommendedName>
</protein>
<comment type="caution">
    <text evidence="9">The sequence shown here is derived from an EMBL/GenBank/DDBJ whole genome shotgun (WGS) entry which is preliminary data.</text>
</comment>
<feature type="binding site" evidence="7">
    <location>
        <position position="252"/>
    </location>
    <ligand>
        <name>Zn(2+)</name>
        <dbReference type="ChEBI" id="CHEBI:29105"/>
        <label>1</label>
    </ligand>
</feature>
<keyword evidence="5 7" id="KW-0862">Zinc</keyword>
<feature type="active site" evidence="6">
    <location>
        <position position="182"/>
    </location>
</feature>
<feature type="binding site" evidence="7">
    <location>
        <position position="217"/>
    </location>
    <ligand>
        <name>Zn(2+)</name>
        <dbReference type="ChEBI" id="CHEBI:29105"/>
        <label>2</label>
    </ligand>
</feature>
<dbReference type="Gene3D" id="3.40.630.10">
    <property type="entry name" value="Zn peptidases"/>
    <property type="match status" value="1"/>
</dbReference>
<evidence type="ECO:0000313" key="10">
    <source>
        <dbReference type="Proteomes" id="UP001211907"/>
    </source>
</evidence>
<sequence>MSSTETTSLLGRKNGRSTVAKAVLAITLSVFALMVVKMLSETPGTVLPSCADPGTPNSPSTGFRNWTAHFSDPRFVTAAAERLGGAVRIATQTFESMNDVPPPLDVPDSPREGLANLRVFLQNSFPKTYVPYLNWCCPSSDKLSFPRHSTLKQTVISRYSLVYTWKGSDLSLKPLLFLAHLDTVPVLAETIENWTYPPFSGFIDFENDAIWGRGAVDTKSSLLGILEAVELLLGNGFIPKRTIYLVFGHDEEIGGIQGALSVAVYFRETLKLNGKIGMIIDEGLDSFSVVENSHINLAKVFITEHRPLTYNITVRTPGGHSSVPPPHSGIGIMSQLISSLESHPYQPRLSRSSIFLKTVICTNEYTPADKRDPIIANSLANFDDSKNAHRLAAHLSANSLADRYRMSTSQAVTIINGGLKVNTLPESVVAAVQYRVSVEDTFEQIAFNTWTQLLEVAQRLQVNLTVESFQGESIYRTYNVGNAVGNILVKLMIPSLPASSVAPTNDDVWKLLAGTIHHVYDSDETKHVVTPGLMLGNTDSRHFMDFSDHIYRFGNIYLGI</sequence>
<evidence type="ECO:0000256" key="5">
    <source>
        <dbReference type="ARBA" id="ARBA00022833"/>
    </source>
</evidence>
<dbReference type="InterPro" id="IPR017141">
    <property type="entry name" value="Pept_M20_carboxypep"/>
</dbReference>
<reference evidence="9" key="1">
    <citation type="submission" date="2020-05" db="EMBL/GenBank/DDBJ databases">
        <title>Phylogenomic resolution of chytrid fungi.</title>
        <authorList>
            <person name="Stajich J.E."/>
            <person name="Amses K."/>
            <person name="Simmons R."/>
            <person name="Seto K."/>
            <person name="Myers J."/>
            <person name="Bonds A."/>
            <person name="Quandt C.A."/>
            <person name="Barry K."/>
            <person name="Liu P."/>
            <person name="Grigoriev I."/>
            <person name="Longcore J.E."/>
            <person name="James T.Y."/>
        </authorList>
    </citation>
    <scope>NUCLEOTIDE SEQUENCE</scope>
    <source>
        <strain evidence="9">JEL0513</strain>
    </source>
</reference>
<dbReference type="PIRSF" id="PIRSF037217">
    <property type="entry name" value="Carboxypeptidase_S"/>
    <property type="match status" value="1"/>
</dbReference>
<evidence type="ECO:0000313" key="9">
    <source>
        <dbReference type="EMBL" id="KAJ3141963.1"/>
    </source>
</evidence>
<accession>A0AAD5T9T8</accession>
<evidence type="ECO:0000256" key="2">
    <source>
        <dbReference type="ARBA" id="ARBA00022670"/>
    </source>
</evidence>
<dbReference type="Pfam" id="PF01546">
    <property type="entry name" value="Peptidase_M20"/>
    <property type="match status" value="1"/>
</dbReference>
<dbReference type="PROSITE" id="PS00758">
    <property type="entry name" value="ARGE_DAPE_CPG2_1"/>
    <property type="match status" value="1"/>
</dbReference>
<dbReference type="EMBL" id="JADGJH010000023">
    <property type="protein sequence ID" value="KAJ3141963.1"/>
    <property type="molecule type" value="Genomic_DNA"/>
</dbReference>
<dbReference type="InterPro" id="IPR036264">
    <property type="entry name" value="Bact_exopeptidase_dim_dom"/>
</dbReference>
<keyword evidence="2" id="KW-0645">Protease</keyword>
<dbReference type="InterPro" id="IPR001261">
    <property type="entry name" value="ArgE/DapE_CS"/>
</dbReference>
<evidence type="ECO:0000256" key="3">
    <source>
        <dbReference type="ARBA" id="ARBA00022723"/>
    </source>
</evidence>
<dbReference type="InterPro" id="IPR047177">
    <property type="entry name" value="Pept_M20A"/>
</dbReference>
<dbReference type="Gene3D" id="3.30.70.360">
    <property type="match status" value="1"/>
</dbReference>
<organism evidence="9 10">
    <name type="scientific">Physocladia obscura</name>
    <dbReference type="NCBI Taxonomy" id="109957"/>
    <lineage>
        <taxon>Eukaryota</taxon>
        <taxon>Fungi</taxon>
        <taxon>Fungi incertae sedis</taxon>
        <taxon>Chytridiomycota</taxon>
        <taxon>Chytridiomycota incertae sedis</taxon>
        <taxon>Chytridiomycetes</taxon>
        <taxon>Chytridiales</taxon>
        <taxon>Chytriomycetaceae</taxon>
        <taxon>Physocladia</taxon>
    </lineage>
</organism>
<dbReference type="GO" id="GO:0051603">
    <property type="term" value="P:proteolysis involved in protein catabolic process"/>
    <property type="evidence" value="ECO:0007669"/>
    <property type="project" value="TreeGrafter"/>
</dbReference>
<dbReference type="GO" id="GO:0004181">
    <property type="term" value="F:metallocarboxypeptidase activity"/>
    <property type="evidence" value="ECO:0007669"/>
    <property type="project" value="InterPro"/>
</dbReference>
<dbReference type="PANTHER" id="PTHR45962">
    <property type="entry name" value="N-FATTY-ACYL-AMINO ACID SYNTHASE/HYDROLASE PM20D1"/>
    <property type="match status" value="1"/>
</dbReference>
<dbReference type="PANTHER" id="PTHR45962:SF1">
    <property type="entry name" value="N-FATTY-ACYL-AMINO ACID SYNTHASE_HYDROLASE PM20D1"/>
    <property type="match status" value="1"/>
</dbReference>
<dbReference type="GO" id="GO:0000328">
    <property type="term" value="C:fungal-type vacuole lumen"/>
    <property type="evidence" value="ECO:0007669"/>
    <property type="project" value="TreeGrafter"/>
</dbReference>
<feature type="active site" description="Proton acceptor" evidence="6">
    <location>
        <position position="251"/>
    </location>
</feature>
<feature type="domain" description="Peptidase M20 dimerisation" evidence="8">
    <location>
        <begin position="309"/>
        <end position="445"/>
    </location>
</feature>
<dbReference type="Proteomes" id="UP001211907">
    <property type="component" value="Unassembled WGS sequence"/>
</dbReference>
<keyword evidence="10" id="KW-1185">Reference proteome</keyword>
<comment type="similarity">
    <text evidence="1">Belongs to the peptidase M20A family.</text>
</comment>